<dbReference type="STRING" id="638301.HMPREF0444_1313"/>
<dbReference type="EMBL" id="ACKZ01000020">
    <property type="protein sequence ID" value="EEW37095.1"/>
    <property type="molecule type" value="Genomic_DNA"/>
</dbReference>
<name>C8NHB8_9LACT</name>
<proteinExistence type="predicted"/>
<dbReference type="HOGENOM" id="CLU_113708_0_0_9"/>
<accession>C8NHB8</accession>
<dbReference type="Pfam" id="PF18953">
    <property type="entry name" value="SAP_new25"/>
    <property type="match status" value="1"/>
</dbReference>
<evidence type="ECO:0000313" key="2">
    <source>
        <dbReference type="Proteomes" id="UP000005926"/>
    </source>
</evidence>
<evidence type="ECO:0000313" key="1">
    <source>
        <dbReference type="EMBL" id="EEW37095.1"/>
    </source>
</evidence>
<comment type="caution">
    <text evidence="1">The sequence shown here is derived from an EMBL/GenBank/DDBJ whole genome shotgun (WGS) entry which is preliminary data.</text>
</comment>
<gene>
    <name evidence="1" type="ORF">HMPREF0444_1313</name>
</gene>
<sequence length="221" mass="26116">MRIDVIVVDLKGGGDGLAENRPSFEEIKSFEEFNQYYWYREELSQICKSLGLEYRGTKKELTFIIEQYFQGNKIEKSLSKSRKTQSEVITLETPLLNCGFSFNQKFRDYFSAVTGVSPFKFNADMATAWRKVKRDNNLQFTIQDMIKIYYGESDYAKYDHSACQWNQFLKDFCADESSHQYANKLTVAAILWREVRDSKNEKVYSKQLLKEHSHKIEEYRK</sequence>
<dbReference type="AlphaFoldDB" id="C8NHB8"/>
<organism evidence="1 2">
    <name type="scientific">Granulicatella adiacens ATCC 49175</name>
    <dbReference type="NCBI Taxonomy" id="638301"/>
    <lineage>
        <taxon>Bacteria</taxon>
        <taxon>Bacillati</taxon>
        <taxon>Bacillota</taxon>
        <taxon>Bacilli</taxon>
        <taxon>Lactobacillales</taxon>
        <taxon>Carnobacteriaceae</taxon>
        <taxon>Granulicatella</taxon>
    </lineage>
</organism>
<reference evidence="1 2" key="1">
    <citation type="submission" date="2009-08" db="EMBL/GenBank/DDBJ databases">
        <authorList>
            <person name="Muzny D."/>
            <person name="Qin X."/>
            <person name="Deng J."/>
            <person name="Jiang H."/>
            <person name="Liu Y."/>
            <person name="Qu J."/>
            <person name="Song X.-Z."/>
            <person name="Zhang L."/>
            <person name="Thornton R."/>
            <person name="Coyle M."/>
            <person name="Francisco L."/>
            <person name="Jackson L."/>
            <person name="Javaid M."/>
            <person name="Korchina V."/>
            <person name="Kovar C."/>
            <person name="Mata R."/>
            <person name="Mathew T."/>
            <person name="Ngo R."/>
            <person name="Nguyen L."/>
            <person name="Nguyen N."/>
            <person name="Okwuonu G."/>
            <person name="Ongeri F."/>
            <person name="Pham C."/>
            <person name="Simmons D."/>
            <person name="Wilczek-Boney K."/>
            <person name="Hale W."/>
            <person name="Jakkamsetti A."/>
            <person name="Pham P."/>
            <person name="Ruth R."/>
            <person name="San Lucas F."/>
            <person name="Warren J."/>
            <person name="Zhang J."/>
            <person name="Zhao Z."/>
            <person name="Zhou C."/>
            <person name="Zhu D."/>
            <person name="Lee S."/>
            <person name="Bess C."/>
            <person name="Blankenburg K."/>
            <person name="Forbes L."/>
            <person name="Fu Q."/>
            <person name="Gubbala S."/>
            <person name="Hirani K."/>
            <person name="Jayaseelan J.C."/>
            <person name="Lara F."/>
            <person name="Munidasa M."/>
            <person name="Palculict T."/>
            <person name="Patil S."/>
            <person name="Pu L.-L."/>
            <person name="Saada N."/>
            <person name="Tang L."/>
            <person name="Weissenberger G."/>
            <person name="Zhu Y."/>
            <person name="Hemphill L."/>
            <person name="Shang Y."/>
            <person name="Youmans B."/>
            <person name="Ayvaz T."/>
            <person name="Ross M."/>
            <person name="Santibanez J."/>
            <person name="Aqrawi P."/>
            <person name="Gross S."/>
            <person name="Joshi V."/>
            <person name="Fowler G."/>
            <person name="Nazareth L."/>
            <person name="Reid J."/>
            <person name="Worley K."/>
            <person name="Petrosino J."/>
            <person name="Highlander S."/>
            <person name="Gibbs R."/>
        </authorList>
    </citation>
    <scope>NUCLEOTIDE SEQUENCE [LARGE SCALE GENOMIC DNA]</scope>
    <source>
        <strain evidence="1 2">ATCC 49175</strain>
    </source>
</reference>
<keyword evidence="2" id="KW-1185">Reference proteome</keyword>
<dbReference type="eggNOG" id="COG2207">
    <property type="taxonomic scope" value="Bacteria"/>
</dbReference>
<protein>
    <submittedName>
        <fullName evidence="1">Uncharacterized protein</fullName>
    </submittedName>
</protein>
<dbReference type="Proteomes" id="UP000005926">
    <property type="component" value="Unassembled WGS sequence"/>
</dbReference>